<evidence type="ECO:0000256" key="1">
    <source>
        <dbReference type="SAM" id="MobiDB-lite"/>
    </source>
</evidence>
<protein>
    <submittedName>
        <fullName evidence="2">Uncharacterized protein</fullName>
    </submittedName>
</protein>
<evidence type="ECO:0000313" key="2">
    <source>
        <dbReference type="EMBL" id="KAF4624763.1"/>
    </source>
</evidence>
<dbReference type="EMBL" id="JAAMPI010001561">
    <property type="protein sequence ID" value="KAF4624763.1"/>
    <property type="molecule type" value="Genomic_DNA"/>
</dbReference>
<accession>A0A8H4VW36</accession>
<feature type="region of interest" description="Disordered" evidence="1">
    <location>
        <begin position="1"/>
        <end position="99"/>
    </location>
</feature>
<keyword evidence="3" id="KW-1185">Reference proteome</keyword>
<feature type="compositionally biased region" description="Polar residues" evidence="1">
    <location>
        <begin position="1"/>
        <end position="11"/>
    </location>
</feature>
<organism evidence="2 3">
    <name type="scientific">Cudoniella acicularis</name>
    <dbReference type="NCBI Taxonomy" id="354080"/>
    <lineage>
        <taxon>Eukaryota</taxon>
        <taxon>Fungi</taxon>
        <taxon>Dikarya</taxon>
        <taxon>Ascomycota</taxon>
        <taxon>Pezizomycotina</taxon>
        <taxon>Leotiomycetes</taxon>
        <taxon>Helotiales</taxon>
        <taxon>Tricladiaceae</taxon>
        <taxon>Cudoniella</taxon>
    </lineage>
</organism>
<sequence>MEETNLKSTTDLPARPKHTKEGPSSEPSPSTGPDQDSTGEDATDKTVEITASQASLRILAPKFEAPTVHKEEDLGKGSQNPTNDKIKPASTSKEEAPVDWDLLNQPEVYDDDEDPNFVFACSQNKALRYFNKRSPEWWAEYKRAVKIAENAPLPEDYDL</sequence>
<feature type="compositionally biased region" description="Low complexity" evidence="1">
    <location>
        <begin position="22"/>
        <end position="33"/>
    </location>
</feature>
<name>A0A8H4VW36_9HELO</name>
<evidence type="ECO:0000313" key="3">
    <source>
        <dbReference type="Proteomes" id="UP000566819"/>
    </source>
</evidence>
<feature type="compositionally biased region" description="Basic and acidic residues" evidence="1">
    <location>
        <begin position="84"/>
        <end position="96"/>
    </location>
</feature>
<comment type="caution">
    <text evidence="2">The sequence shown here is derived from an EMBL/GenBank/DDBJ whole genome shotgun (WGS) entry which is preliminary data.</text>
</comment>
<proteinExistence type="predicted"/>
<gene>
    <name evidence="2" type="ORF">G7Y89_g13406</name>
</gene>
<dbReference type="Proteomes" id="UP000566819">
    <property type="component" value="Unassembled WGS sequence"/>
</dbReference>
<reference evidence="2 3" key="1">
    <citation type="submission" date="2020-03" db="EMBL/GenBank/DDBJ databases">
        <title>Draft Genome Sequence of Cudoniella acicularis.</title>
        <authorList>
            <person name="Buettner E."/>
            <person name="Kellner H."/>
        </authorList>
    </citation>
    <scope>NUCLEOTIDE SEQUENCE [LARGE SCALE GENOMIC DNA]</scope>
    <source>
        <strain evidence="2 3">DSM 108380</strain>
    </source>
</reference>
<dbReference type="AlphaFoldDB" id="A0A8H4VW36"/>